<reference evidence="3 4" key="1">
    <citation type="journal article" date="2020" name="G3 (Bethesda)">
        <title>Improved Reference Genome for Cyclotella cryptica CCMP332, a Model for Cell Wall Morphogenesis, Salinity Adaptation, and Lipid Production in Diatoms (Bacillariophyta).</title>
        <authorList>
            <person name="Roberts W.R."/>
            <person name="Downey K.M."/>
            <person name="Ruck E.C."/>
            <person name="Traller J.C."/>
            <person name="Alverson A.J."/>
        </authorList>
    </citation>
    <scope>NUCLEOTIDE SEQUENCE [LARGE SCALE GENOMIC DNA]</scope>
    <source>
        <strain evidence="3 4">CCMP332</strain>
    </source>
</reference>
<dbReference type="InterPro" id="IPR029063">
    <property type="entry name" value="SAM-dependent_MTases_sf"/>
</dbReference>
<evidence type="ECO:0000313" key="4">
    <source>
        <dbReference type="Proteomes" id="UP001516023"/>
    </source>
</evidence>
<dbReference type="Proteomes" id="UP001516023">
    <property type="component" value="Unassembled WGS sequence"/>
</dbReference>
<evidence type="ECO:0000313" key="3">
    <source>
        <dbReference type="EMBL" id="KAL3781833.1"/>
    </source>
</evidence>
<keyword evidence="2" id="KW-0732">Signal</keyword>
<name>A0ABD3P312_9STRA</name>
<sequence length="451" mass="51003">MRNRLLALLFYVWTTHERLTNVEAWTSFFLPHPPSIHRTNRASSTPLPSPHNLQLHESPRTRQEDCPLLLPVPNPHADPNATSLSNVSVSAVSRGIDALYPPHELETRNAKSRSDGYWKFVERGEEPPKEFTYGEFDLEFFGQLLDRAWEYYVQGEAHARANVAHGVPSDSESSSNDSTCIIPWKEKVFCDIGSGMGRLVIAAAALHPNWKLCRGLEILQGIHDVSLDILDRCKYYMAAENQTDDDSVQYSLRVPTETFNQTNAPSEQDKPNSTLPLAPIQFTCGSFSDPYQYLGDIDCAFVFSSCMKPPLLKQLSIAIGRQFRPGSIVITTEFPLVLRGLIHPLEEDDSMPHGEYEVELLERVDGWCWLMGGESTAYIYRVKKSLWEAYAGPRKQPQGSLEEEAFRLVQLMESGELTDTKRFVRNVYNNLLFHGISLKSLAPDHDDDEKG</sequence>
<evidence type="ECO:0000256" key="2">
    <source>
        <dbReference type="SAM" id="SignalP"/>
    </source>
</evidence>
<feature type="region of interest" description="Disordered" evidence="1">
    <location>
        <begin position="39"/>
        <end position="60"/>
    </location>
</feature>
<dbReference type="PANTHER" id="PTHR21451">
    <property type="entry name" value="HISTONE H3 METHYLTRANSFERASE"/>
    <property type="match status" value="1"/>
</dbReference>
<feature type="signal peptide" evidence="2">
    <location>
        <begin position="1"/>
        <end position="24"/>
    </location>
</feature>
<dbReference type="EMBL" id="JABMIG020000305">
    <property type="protein sequence ID" value="KAL3781833.1"/>
    <property type="molecule type" value="Genomic_DNA"/>
</dbReference>
<organism evidence="3 4">
    <name type="scientific">Cyclotella cryptica</name>
    <dbReference type="NCBI Taxonomy" id="29204"/>
    <lineage>
        <taxon>Eukaryota</taxon>
        <taxon>Sar</taxon>
        <taxon>Stramenopiles</taxon>
        <taxon>Ochrophyta</taxon>
        <taxon>Bacillariophyta</taxon>
        <taxon>Coscinodiscophyceae</taxon>
        <taxon>Thalassiosirophycidae</taxon>
        <taxon>Stephanodiscales</taxon>
        <taxon>Stephanodiscaceae</taxon>
        <taxon>Cyclotella</taxon>
    </lineage>
</organism>
<proteinExistence type="predicted"/>
<dbReference type="Gene3D" id="3.40.50.150">
    <property type="entry name" value="Vaccinia Virus protein VP39"/>
    <property type="match status" value="1"/>
</dbReference>
<dbReference type="AlphaFoldDB" id="A0ABD3P312"/>
<gene>
    <name evidence="3" type="ORF">HJC23_011142</name>
</gene>
<keyword evidence="4" id="KW-1185">Reference proteome</keyword>
<dbReference type="PANTHER" id="PTHR21451:SF19">
    <property type="entry name" value="ACTIVATED IN BLOCKED UNFOLDED PROTEIN RESPONSE"/>
    <property type="match status" value="1"/>
</dbReference>
<dbReference type="SUPFAM" id="SSF53335">
    <property type="entry name" value="S-adenosyl-L-methionine-dependent methyltransferases"/>
    <property type="match status" value="1"/>
</dbReference>
<comment type="caution">
    <text evidence="3">The sequence shown here is derived from an EMBL/GenBank/DDBJ whole genome shotgun (WGS) entry which is preliminary data.</text>
</comment>
<feature type="chain" id="PRO_5044790055" evidence="2">
    <location>
        <begin position="25"/>
        <end position="451"/>
    </location>
</feature>
<dbReference type="InterPro" id="IPR030445">
    <property type="entry name" value="H3-K79_meTrfase"/>
</dbReference>
<protein>
    <submittedName>
        <fullName evidence="3">Uncharacterized protein</fullName>
    </submittedName>
</protein>
<evidence type="ECO:0000256" key="1">
    <source>
        <dbReference type="SAM" id="MobiDB-lite"/>
    </source>
</evidence>
<accession>A0ABD3P312</accession>